<dbReference type="EMBL" id="BDGG01000007">
    <property type="protein sequence ID" value="GAV01125.1"/>
    <property type="molecule type" value="Genomic_DNA"/>
</dbReference>
<name>A0A1D1VHJ8_RAMVA</name>
<evidence type="ECO:0000313" key="3">
    <source>
        <dbReference type="Proteomes" id="UP000186922"/>
    </source>
</evidence>
<feature type="region of interest" description="Disordered" evidence="1">
    <location>
        <begin position="26"/>
        <end position="51"/>
    </location>
</feature>
<sequence>MADEREVTDEDRELFWDIFILTFRSEDEGATEDNEVNSECAAASASHPPSD</sequence>
<protein>
    <submittedName>
        <fullName evidence="2">Uncharacterized protein</fullName>
    </submittedName>
</protein>
<dbReference type="AlphaFoldDB" id="A0A1D1VHJ8"/>
<gene>
    <name evidence="2" type="primary">RvY_11884-1</name>
    <name evidence="2" type="synonym">RvY_11884.1</name>
    <name evidence="2" type="ORF">RvY_11884</name>
</gene>
<reference evidence="2 3" key="1">
    <citation type="journal article" date="2016" name="Nat. Commun.">
        <title>Extremotolerant tardigrade genome and improved radiotolerance of human cultured cells by tardigrade-unique protein.</title>
        <authorList>
            <person name="Hashimoto T."/>
            <person name="Horikawa D.D."/>
            <person name="Saito Y."/>
            <person name="Kuwahara H."/>
            <person name="Kozuka-Hata H."/>
            <person name="Shin-I T."/>
            <person name="Minakuchi Y."/>
            <person name="Ohishi K."/>
            <person name="Motoyama A."/>
            <person name="Aizu T."/>
            <person name="Enomoto A."/>
            <person name="Kondo K."/>
            <person name="Tanaka S."/>
            <person name="Hara Y."/>
            <person name="Koshikawa S."/>
            <person name="Sagara H."/>
            <person name="Miura T."/>
            <person name="Yokobori S."/>
            <person name="Miyagawa K."/>
            <person name="Suzuki Y."/>
            <person name="Kubo T."/>
            <person name="Oyama M."/>
            <person name="Kohara Y."/>
            <person name="Fujiyama A."/>
            <person name="Arakawa K."/>
            <person name="Katayama T."/>
            <person name="Toyoda A."/>
            <person name="Kunieda T."/>
        </authorList>
    </citation>
    <scope>NUCLEOTIDE SEQUENCE [LARGE SCALE GENOMIC DNA]</scope>
    <source>
        <strain evidence="2 3">YOKOZUNA-1</strain>
    </source>
</reference>
<evidence type="ECO:0000313" key="2">
    <source>
        <dbReference type="EMBL" id="GAV01125.1"/>
    </source>
</evidence>
<keyword evidence="3" id="KW-1185">Reference proteome</keyword>
<proteinExistence type="predicted"/>
<organism evidence="2 3">
    <name type="scientific">Ramazzottius varieornatus</name>
    <name type="common">Water bear</name>
    <name type="synonym">Tardigrade</name>
    <dbReference type="NCBI Taxonomy" id="947166"/>
    <lineage>
        <taxon>Eukaryota</taxon>
        <taxon>Metazoa</taxon>
        <taxon>Ecdysozoa</taxon>
        <taxon>Tardigrada</taxon>
        <taxon>Eutardigrada</taxon>
        <taxon>Parachela</taxon>
        <taxon>Hypsibioidea</taxon>
        <taxon>Ramazzottiidae</taxon>
        <taxon>Ramazzottius</taxon>
    </lineage>
</organism>
<comment type="caution">
    <text evidence="2">The sequence shown here is derived from an EMBL/GenBank/DDBJ whole genome shotgun (WGS) entry which is preliminary data.</text>
</comment>
<accession>A0A1D1VHJ8</accession>
<evidence type="ECO:0000256" key="1">
    <source>
        <dbReference type="SAM" id="MobiDB-lite"/>
    </source>
</evidence>
<dbReference type="Proteomes" id="UP000186922">
    <property type="component" value="Unassembled WGS sequence"/>
</dbReference>